<organism evidence="1">
    <name type="scientific">marine metagenome</name>
    <dbReference type="NCBI Taxonomy" id="408172"/>
    <lineage>
        <taxon>unclassified sequences</taxon>
        <taxon>metagenomes</taxon>
        <taxon>ecological metagenomes</taxon>
    </lineage>
</organism>
<feature type="non-terminal residue" evidence="1">
    <location>
        <position position="163"/>
    </location>
</feature>
<gene>
    <name evidence="1" type="ORF">METZ01_LOCUS178282</name>
</gene>
<dbReference type="AlphaFoldDB" id="A0A382CGW2"/>
<name>A0A382CGW2_9ZZZZ</name>
<proteinExistence type="predicted"/>
<dbReference type="EMBL" id="UINC01034498">
    <property type="protein sequence ID" value="SVB25428.1"/>
    <property type="molecule type" value="Genomic_DNA"/>
</dbReference>
<protein>
    <submittedName>
        <fullName evidence="1">Uncharacterized protein</fullName>
    </submittedName>
</protein>
<sequence length="163" mass="18714">MEKYIMEHILVKHQEGALWLTSSLNILQWSRKLITRRYNYETLKKESVEGRRLYSCPDGNAVASVTTILDRTKDKTQLNEWRKRVGEQKAQEITTEAASVGTRMHKFLEDYIDTGDWPAAGSNPFSQQANDMAKVIKEEALTFVSEIWGSEVSLYHPKIYAGT</sequence>
<evidence type="ECO:0000313" key="1">
    <source>
        <dbReference type="EMBL" id="SVB25428.1"/>
    </source>
</evidence>
<accession>A0A382CGW2</accession>
<reference evidence="1" key="1">
    <citation type="submission" date="2018-05" db="EMBL/GenBank/DDBJ databases">
        <authorList>
            <person name="Lanie J.A."/>
            <person name="Ng W.-L."/>
            <person name="Kazmierczak K.M."/>
            <person name="Andrzejewski T.M."/>
            <person name="Davidsen T.M."/>
            <person name="Wayne K.J."/>
            <person name="Tettelin H."/>
            <person name="Glass J.I."/>
            <person name="Rusch D."/>
            <person name="Podicherti R."/>
            <person name="Tsui H.-C.T."/>
            <person name="Winkler M.E."/>
        </authorList>
    </citation>
    <scope>NUCLEOTIDE SEQUENCE</scope>
</reference>